<sequence length="52" mass="6335">MEINYIIIIPVIFVVILLLGWLVWRNIKDEKKFEKDMNESEIKPEKHDEDHI</sequence>
<feature type="transmembrane region" description="Helical" evidence="1">
    <location>
        <begin position="6"/>
        <end position="24"/>
    </location>
</feature>
<proteinExistence type="predicted"/>
<keyword evidence="2" id="KW-0131">Cell cycle</keyword>
<evidence type="ECO:0000313" key="3">
    <source>
        <dbReference type="Proteomes" id="UP000537204"/>
    </source>
</evidence>
<name>A0A7W8ZQZ6_9SPHI</name>
<accession>A0A7W8ZQZ6</accession>
<dbReference type="RefSeq" id="WP_183884221.1">
    <property type="nucleotide sequence ID" value="NZ_JACHCE010000008.1"/>
</dbReference>
<gene>
    <name evidence="2" type="ORF">HDE68_004329</name>
</gene>
<dbReference type="Proteomes" id="UP000537204">
    <property type="component" value="Unassembled WGS sequence"/>
</dbReference>
<keyword evidence="1" id="KW-0812">Transmembrane</keyword>
<keyword evidence="1" id="KW-0472">Membrane</keyword>
<dbReference type="GO" id="GO:0051301">
    <property type="term" value="P:cell division"/>
    <property type="evidence" value="ECO:0007669"/>
    <property type="project" value="UniProtKB-KW"/>
</dbReference>
<protein>
    <submittedName>
        <fullName evidence="2">FtsZ-interacting cell division protein ZipA</fullName>
    </submittedName>
</protein>
<keyword evidence="1" id="KW-1133">Transmembrane helix</keyword>
<keyword evidence="2" id="KW-0132">Cell division</keyword>
<reference evidence="2 3" key="1">
    <citation type="submission" date="2020-08" db="EMBL/GenBank/DDBJ databases">
        <title>Genomic Encyclopedia of Type Strains, Phase IV (KMG-V): Genome sequencing to study the core and pangenomes of soil and plant-associated prokaryotes.</title>
        <authorList>
            <person name="Whitman W."/>
        </authorList>
    </citation>
    <scope>NUCLEOTIDE SEQUENCE [LARGE SCALE GENOMIC DNA]</scope>
    <source>
        <strain evidence="2 3">S3M1</strain>
    </source>
</reference>
<evidence type="ECO:0000256" key="1">
    <source>
        <dbReference type="SAM" id="Phobius"/>
    </source>
</evidence>
<dbReference type="AlphaFoldDB" id="A0A7W8ZQZ6"/>
<evidence type="ECO:0000313" key="2">
    <source>
        <dbReference type="EMBL" id="MBB5638400.1"/>
    </source>
</evidence>
<dbReference type="EMBL" id="JACHCE010000008">
    <property type="protein sequence ID" value="MBB5638400.1"/>
    <property type="molecule type" value="Genomic_DNA"/>
</dbReference>
<comment type="caution">
    <text evidence="2">The sequence shown here is derived from an EMBL/GenBank/DDBJ whole genome shotgun (WGS) entry which is preliminary data.</text>
</comment>
<organism evidence="2 3">
    <name type="scientific">Pedobacter cryoconitis</name>
    <dbReference type="NCBI Taxonomy" id="188932"/>
    <lineage>
        <taxon>Bacteria</taxon>
        <taxon>Pseudomonadati</taxon>
        <taxon>Bacteroidota</taxon>
        <taxon>Sphingobacteriia</taxon>
        <taxon>Sphingobacteriales</taxon>
        <taxon>Sphingobacteriaceae</taxon>
        <taxon>Pedobacter</taxon>
    </lineage>
</organism>